<dbReference type="Proteomes" id="UP000176700">
    <property type="component" value="Unassembled WGS sequence"/>
</dbReference>
<dbReference type="PANTHER" id="PTHR21666:SF270">
    <property type="entry name" value="MUREIN HYDROLASE ACTIVATOR ENVC"/>
    <property type="match status" value="1"/>
</dbReference>
<protein>
    <recommendedName>
        <fullName evidence="3">M23ase beta-sheet core domain-containing protein</fullName>
    </recommendedName>
</protein>
<dbReference type="AlphaFoldDB" id="A0A1G2FY17"/>
<dbReference type="InterPro" id="IPR050570">
    <property type="entry name" value="Cell_wall_metabolism_enzyme"/>
</dbReference>
<evidence type="ECO:0000313" key="4">
    <source>
        <dbReference type="EMBL" id="OGZ42966.1"/>
    </source>
</evidence>
<feature type="chain" id="PRO_5009582909" description="M23ase beta-sheet core domain-containing protein" evidence="2">
    <location>
        <begin position="25"/>
        <end position="420"/>
    </location>
</feature>
<evidence type="ECO:0000259" key="3">
    <source>
        <dbReference type="Pfam" id="PF01551"/>
    </source>
</evidence>
<sequence>MLKRYKFAVLFALLLFLPMSSLQSSTIDELKDKIQDREKQISDIESEIASYQKTLDETEKKASTLNNEIIIRDTRIKKINADIRLTESNIKKAELVIETLILEILDKEQKITDRKATLAELIRTIHELEGETLIEIFLANEQISDFFGDVEYLQNLDSAIQANLMNLKDLKTILENEKELNEREKSKLSTLRSDFSARKTIEENIKKDKAALLKKTQQEEAKYQQLLDEREKARAEIIAEINEIEEQLRLLIDPSQLPPKGTKVLAWPVEDPFITQGYGYTVFAVKRSDIYQGKGHNGIDFRASIGTPILAVADGVVVDTGNTDLTCLGGSYGKWIVIKHSNNLATVYAHLSLINVKKGQEVKKGESIAYSGDSGYTLGPHLHFTVYAANTLRFAPSPSGRCRYQPYGGPIDPLDYLPSI</sequence>
<feature type="signal peptide" evidence="2">
    <location>
        <begin position="1"/>
        <end position="24"/>
    </location>
</feature>
<dbReference type="SUPFAM" id="SSF51261">
    <property type="entry name" value="Duplicated hybrid motif"/>
    <property type="match status" value="1"/>
</dbReference>
<dbReference type="Pfam" id="PF01551">
    <property type="entry name" value="Peptidase_M23"/>
    <property type="match status" value="1"/>
</dbReference>
<dbReference type="InterPro" id="IPR016047">
    <property type="entry name" value="M23ase_b-sheet_dom"/>
</dbReference>
<dbReference type="CDD" id="cd12797">
    <property type="entry name" value="M23_peptidase"/>
    <property type="match status" value="1"/>
</dbReference>
<gene>
    <name evidence="4" type="ORF">A2W41_02530</name>
</gene>
<dbReference type="Gene3D" id="2.70.70.10">
    <property type="entry name" value="Glucose Permease (Domain IIA)"/>
    <property type="match status" value="1"/>
</dbReference>
<dbReference type="GO" id="GO:0004222">
    <property type="term" value="F:metalloendopeptidase activity"/>
    <property type="evidence" value="ECO:0007669"/>
    <property type="project" value="TreeGrafter"/>
</dbReference>
<evidence type="ECO:0000313" key="5">
    <source>
        <dbReference type="Proteomes" id="UP000176700"/>
    </source>
</evidence>
<proteinExistence type="predicted"/>
<keyword evidence="2" id="KW-0732">Signal</keyword>
<dbReference type="EMBL" id="MHNI01000012">
    <property type="protein sequence ID" value="OGZ42966.1"/>
    <property type="molecule type" value="Genomic_DNA"/>
</dbReference>
<evidence type="ECO:0000256" key="2">
    <source>
        <dbReference type="SAM" id="SignalP"/>
    </source>
</evidence>
<dbReference type="Gene3D" id="6.10.250.3150">
    <property type="match status" value="1"/>
</dbReference>
<reference evidence="4 5" key="1">
    <citation type="journal article" date="2016" name="Nat. Commun.">
        <title>Thousands of microbial genomes shed light on interconnected biogeochemical processes in an aquifer system.</title>
        <authorList>
            <person name="Anantharaman K."/>
            <person name="Brown C.T."/>
            <person name="Hug L.A."/>
            <person name="Sharon I."/>
            <person name="Castelle C.J."/>
            <person name="Probst A.J."/>
            <person name="Thomas B.C."/>
            <person name="Singh A."/>
            <person name="Wilkins M.J."/>
            <person name="Karaoz U."/>
            <person name="Brodie E.L."/>
            <person name="Williams K.H."/>
            <person name="Hubbard S.S."/>
            <person name="Banfield J.F."/>
        </authorList>
    </citation>
    <scope>NUCLEOTIDE SEQUENCE [LARGE SCALE GENOMIC DNA]</scope>
</reference>
<name>A0A1G2FY17_9BACT</name>
<accession>A0A1G2FY17</accession>
<dbReference type="InterPro" id="IPR011055">
    <property type="entry name" value="Dup_hybrid_motif"/>
</dbReference>
<keyword evidence="1" id="KW-0175">Coiled coil</keyword>
<dbReference type="PANTHER" id="PTHR21666">
    <property type="entry name" value="PEPTIDASE-RELATED"/>
    <property type="match status" value="1"/>
</dbReference>
<feature type="domain" description="M23ase beta-sheet core" evidence="3">
    <location>
        <begin position="295"/>
        <end position="389"/>
    </location>
</feature>
<evidence type="ECO:0000256" key="1">
    <source>
        <dbReference type="SAM" id="Coils"/>
    </source>
</evidence>
<feature type="coiled-coil region" evidence="1">
    <location>
        <begin position="164"/>
        <end position="247"/>
    </location>
</feature>
<feature type="coiled-coil region" evidence="1">
    <location>
        <begin position="27"/>
        <end position="110"/>
    </location>
</feature>
<comment type="caution">
    <text evidence="4">The sequence shown here is derived from an EMBL/GenBank/DDBJ whole genome shotgun (WGS) entry which is preliminary data.</text>
</comment>
<organism evidence="4 5">
    <name type="scientific">Candidatus Ryanbacteria bacterium RIFCSPHIGHO2_01_45_13</name>
    <dbReference type="NCBI Taxonomy" id="1802112"/>
    <lineage>
        <taxon>Bacteria</taxon>
        <taxon>Candidatus Ryaniibacteriota</taxon>
    </lineage>
</organism>